<organism evidence="1 2">
    <name type="scientific">Proteiniclasticum aestuarii</name>
    <dbReference type="NCBI Taxonomy" id="2817862"/>
    <lineage>
        <taxon>Bacteria</taxon>
        <taxon>Bacillati</taxon>
        <taxon>Bacillota</taxon>
        <taxon>Clostridia</taxon>
        <taxon>Eubacteriales</taxon>
        <taxon>Clostridiaceae</taxon>
        <taxon>Proteiniclasticum</taxon>
    </lineage>
</organism>
<keyword evidence="2" id="KW-1185">Reference proteome</keyword>
<reference evidence="1" key="1">
    <citation type="submission" date="2021-03" db="EMBL/GenBank/DDBJ databases">
        <title>Proteiniclasticum marinus sp. nov., isolated from tidal flat sediment.</title>
        <authorList>
            <person name="Namirimu T."/>
            <person name="Yang J.-A."/>
            <person name="Yang S.-H."/>
            <person name="Kim Y.-J."/>
            <person name="Kwon K.K."/>
        </authorList>
    </citation>
    <scope>NUCLEOTIDE SEQUENCE</scope>
    <source>
        <strain evidence="1">SCR006</strain>
    </source>
</reference>
<dbReference type="RefSeq" id="WP_207598474.1">
    <property type="nucleotide sequence ID" value="NZ_JAFNJU010000001.1"/>
</dbReference>
<accession>A0A939KF12</accession>
<dbReference type="EMBL" id="JAFNJU010000001">
    <property type="protein sequence ID" value="MBO1263982.1"/>
    <property type="molecule type" value="Genomic_DNA"/>
</dbReference>
<dbReference type="AlphaFoldDB" id="A0A939KF12"/>
<evidence type="ECO:0000313" key="2">
    <source>
        <dbReference type="Proteomes" id="UP000664218"/>
    </source>
</evidence>
<name>A0A939KF12_9CLOT</name>
<dbReference type="Proteomes" id="UP000664218">
    <property type="component" value="Unassembled WGS sequence"/>
</dbReference>
<evidence type="ECO:0000313" key="1">
    <source>
        <dbReference type="EMBL" id="MBO1263982.1"/>
    </source>
</evidence>
<proteinExistence type="predicted"/>
<gene>
    <name evidence="1" type="ORF">J3A84_02855</name>
</gene>
<comment type="caution">
    <text evidence="1">The sequence shown here is derived from an EMBL/GenBank/DDBJ whole genome shotgun (WGS) entry which is preliminary data.</text>
</comment>
<protein>
    <submittedName>
        <fullName evidence="1">Uncharacterized protein</fullName>
    </submittedName>
</protein>
<sequence>MYDYKENRVHGGSSYADAMYRFGATSEHYARRMTERTIEKEWGKDSPYRYFGADTFFIISRNDVPMIIKDYAFVEMHRCTAVHSFENWVKELVRKE</sequence>